<dbReference type="Pfam" id="PF07729">
    <property type="entry name" value="FCD"/>
    <property type="match status" value="1"/>
</dbReference>
<dbReference type="CDD" id="cd07377">
    <property type="entry name" value="WHTH_GntR"/>
    <property type="match status" value="1"/>
</dbReference>
<dbReference type="InterPro" id="IPR000524">
    <property type="entry name" value="Tscrpt_reg_HTH_GntR"/>
</dbReference>
<protein>
    <submittedName>
        <fullName evidence="5">GntR family transcriptional regulator</fullName>
    </submittedName>
</protein>
<dbReference type="Pfam" id="PF00392">
    <property type="entry name" value="GntR"/>
    <property type="match status" value="1"/>
</dbReference>
<feature type="domain" description="HTH gntR-type" evidence="4">
    <location>
        <begin position="6"/>
        <end position="73"/>
    </location>
</feature>
<evidence type="ECO:0000259" key="4">
    <source>
        <dbReference type="PROSITE" id="PS50949"/>
    </source>
</evidence>
<evidence type="ECO:0000313" key="6">
    <source>
        <dbReference type="Proteomes" id="UP000265955"/>
    </source>
</evidence>
<dbReference type="Gene3D" id="1.20.120.530">
    <property type="entry name" value="GntR ligand-binding domain-like"/>
    <property type="match status" value="1"/>
</dbReference>
<dbReference type="InterPro" id="IPR011711">
    <property type="entry name" value="GntR_C"/>
</dbReference>
<name>A0A3A3FNZ6_9BURK</name>
<dbReference type="SMART" id="SM00895">
    <property type="entry name" value="FCD"/>
    <property type="match status" value="1"/>
</dbReference>
<dbReference type="InterPro" id="IPR036390">
    <property type="entry name" value="WH_DNA-bd_sf"/>
</dbReference>
<dbReference type="SUPFAM" id="SSF46785">
    <property type="entry name" value="Winged helix' DNA-binding domain"/>
    <property type="match status" value="1"/>
</dbReference>
<dbReference type="AlphaFoldDB" id="A0A3A3FNZ6"/>
<comment type="caution">
    <text evidence="5">The sequence shown here is derived from an EMBL/GenBank/DDBJ whole genome shotgun (WGS) entry which is preliminary data.</text>
</comment>
<proteinExistence type="predicted"/>
<dbReference type="PANTHER" id="PTHR43537:SF49">
    <property type="entry name" value="TRANSCRIPTIONAL REGULATORY PROTEIN"/>
    <property type="match status" value="1"/>
</dbReference>
<dbReference type="SUPFAM" id="SSF48008">
    <property type="entry name" value="GntR ligand-binding domain-like"/>
    <property type="match status" value="1"/>
</dbReference>
<keyword evidence="1" id="KW-0805">Transcription regulation</keyword>
<keyword evidence="3" id="KW-0804">Transcription</keyword>
<sequence>MQLARESAVERVRRELEYEINNGIRPPGEPLDETELMERFKVSRTPVRTAILQLASHGLIAIIPRSGTYVARMSPQELLSMLEVLAEMEAASAKLATRRMRTEDRQKLKALHAEAEAIAVSEDSAAYERYNAEWHGMIYAASLNAYLTEQILSIRRRTKVYRRSVFQEQGRIKTSYSDHGKIVEAILAGNAEEAYRHMHEHISGSSKDFLELLARIPGLMADDQATPKRAVKRK</sequence>
<dbReference type="PROSITE" id="PS50949">
    <property type="entry name" value="HTH_GNTR"/>
    <property type="match status" value="1"/>
</dbReference>
<dbReference type="OrthoDB" id="5343379at2"/>
<dbReference type="EMBL" id="QYUO01000002">
    <property type="protein sequence ID" value="RJF96215.1"/>
    <property type="molecule type" value="Genomic_DNA"/>
</dbReference>
<dbReference type="InterPro" id="IPR036388">
    <property type="entry name" value="WH-like_DNA-bd_sf"/>
</dbReference>
<dbReference type="SMART" id="SM00345">
    <property type="entry name" value="HTH_GNTR"/>
    <property type="match status" value="1"/>
</dbReference>
<dbReference type="PANTHER" id="PTHR43537">
    <property type="entry name" value="TRANSCRIPTIONAL REGULATOR, GNTR FAMILY"/>
    <property type="match status" value="1"/>
</dbReference>
<accession>A0A3A3FNZ6</accession>
<dbReference type="InterPro" id="IPR008920">
    <property type="entry name" value="TF_FadR/GntR_C"/>
</dbReference>
<dbReference type="RefSeq" id="WP_119771363.1">
    <property type="nucleotide sequence ID" value="NZ_QYUO01000002.1"/>
</dbReference>
<organism evidence="5 6">
    <name type="scientific">Noviherbaspirillum saxi</name>
    <dbReference type="NCBI Taxonomy" id="2320863"/>
    <lineage>
        <taxon>Bacteria</taxon>
        <taxon>Pseudomonadati</taxon>
        <taxon>Pseudomonadota</taxon>
        <taxon>Betaproteobacteria</taxon>
        <taxon>Burkholderiales</taxon>
        <taxon>Oxalobacteraceae</taxon>
        <taxon>Noviherbaspirillum</taxon>
    </lineage>
</organism>
<keyword evidence="6" id="KW-1185">Reference proteome</keyword>
<keyword evidence="2" id="KW-0238">DNA-binding</keyword>
<dbReference type="GO" id="GO:0003700">
    <property type="term" value="F:DNA-binding transcription factor activity"/>
    <property type="evidence" value="ECO:0007669"/>
    <property type="project" value="InterPro"/>
</dbReference>
<evidence type="ECO:0000313" key="5">
    <source>
        <dbReference type="EMBL" id="RJF96215.1"/>
    </source>
</evidence>
<dbReference type="Proteomes" id="UP000265955">
    <property type="component" value="Unassembled WGS sequence"/>
</dbReference>
<dbReference type="Gene3D" id="1.10.10.10">
    <property type="entry name" value="Winged helix-like DNA-binding domain superfamily/Winged helix DNA-binding domain"/>
    <property type="match status" value="1"/>
</dbReference>
<gene>
    <name evidence="5" type="ORF">D3871_23130</name>
</gene>
<evidence type="ECO:0000256" key="2">
    <source>
        <dbReference type="ARBA" id="ARBA00023125"/>
    </source>
</evidence>
<reference evidence="6" key="1">
    <citation type="submission" date="2018-09" db="EMBL/GenBank/DDBJ databases">
        <authorList>
            <person name="Zhu H."/>
        </authorList>
    </citation>
    <scope>NUCLEOTIDE SEQUENCE [LARGE SCALE GENOMIC DNA]</scope>
    <source>
        <strain evidence="6">K1R23-30</strain>
    </source>
</reference>
<dbReference type="GO" id="GO:0003677">
    <property type="term" value="F:DNA binding"/>
    <property type="evidence" value="ECO:0007669"/>
    <property type="project" value="UniProtKB-KW"/>
</dbReference>
<evidence type="ECO:0000256" key="3">
    <source>
        <dbReference type="ARBA" id="ARBA00023163"/>
    </source>
</evidence>
<evidence type="ECO:0000256" key="1">
    <source>
        <dbReference type="ARBA" id="ARBA00023015"/>
    </source>
</evidence>